<organism evidence="1 2">
    <name type="scientific">Dallia pectoralis</name>
    <name type="common">Alaska blackfish</name>
    <dbReference type="NCBI Taxonomy" id="75939"/>
    <lineage>
        <taxon>Eukaryota</taxon>
        <taxon>Metazoa</taxon>
        <taxon>Chordata</taxon>
        <taxon>Craniata</taxon>
        <taxon>Vertebrata</taxon>
        <taxon>Euteleostomi</taxon>
        <taxon>Actinopterygii</taxon>
        <taxon>Neopterygii</taxon>
        <taxon>Teleostei</taxon>
        <taxon>Protacanthopterygii</taxon>
        <taxon>Esociformes</taxon>
        <taxon>Umbridae</taxon>
        <taxon>Dallia</taxon>
    </lineage>
</organism>
<name>A0ACC2FHE2_DALPE</name>
<sequence>MARVLLMGLFSLDVLLKSNVKGGVSKLDSSAERRQALDPRILQALQAAVVNQFPTAKEADVRKSINRRICELRHQVKRKSVENL</sequence>
<keyword evidence="2" id="KW-1185">Reference proteome</keyword>
<gene>
    <name evidence="1" type="ORF">DPEC_G00303010</name>
</gene>
<comment type="caution">
    <text evidence="1">The sequence shown here is derived from an EMBL/GenBank/DDBJ whole genome shotgun (WGS) entry which is preliminary data.</text>
</comment>
<evidence type="ECO:0000313" key="1">
    <source>
        <dbReference type="EMBL" id="KAJ7990690.1"/>
    </source>
</evidence>
<accession>A0ACC2FHE2</accession>
<dbReference type="Proteomes" id="UP001157502">
    <property type="component" value="Chromosome 28"/>
</dbReference>
<dbReference type="EMBL" id="CM055755">
    <property type="protein sequence ID" value="KAJ7990690.1"/>
    <property type="molecule type" value="Genomic_DNA"/>
</dbReference>
<proteinExistence type="predicted"/>
<reference evidence="1" key="1">
    <citation type="submission" date="2021-05" db="EMBL/GenBank/DDBJ databases">
        <authorList>
            <person name="Pan Q."/>
            <person name="Jouanno E."/>
            <person name="Zahm M."/>
            <person name="Klopp C."/>
            <person name="Cabau C."/>
            <person name="Louis A."/>
            <person name="Berthelot C."/>
            <person name="Parey E."/>
            <person name="Roest Crollius H."/>
            <person name="Montfort J."/>
            <person name="Robinson-Rechavi M."/>
            <person name="Bouchez O."/>
            <person name="Lampietro C."/>
            <person name="Lopez Roques C."/>
            <person name="Donnadieu C."/>
            <person name="Postlethwait J."/>
            <person name="Bobe J."/>
            <person name="Dillon D."/>
            <person name="Chandos A."/>
            <person name="von Hippel F."/>
            <person name="Guiguen Y."/>
        </authorList>
    </citation>
    <scope>NUCLEOTIDE SEQUENCE</scope>
    <source>
        <strain evidence="1">YG-Jan2019</strain>
    </source>
</reference>
<evidence type="ECO:0000313" key="2">
    <source>
        <dbReference type="Proteomes" id="UP001157502"/>
    </source>
</evidence>
<protein>
    <submittedName>
        <fullName evidence="1">Uncharacterized protein</fullName>
    </submittedName>
</protein>